<feature type="compositionally biased region" description="Basic and acidic residues" evidence="2">
    <location>
        <begin position="12"/>
        <end position="21"/>
    </location>
</feature>
<protein>
    <submittedName>
        <fullName evidence="3">Uncharacterized protein</fullName>
    </submittedName>
</protein>
<dbReference type="Proteomes" id="UP001454036">
    <property type="component" value="Unassembled WGS sequence"/>
</dbReference>
<reference evidence="3 4" key="1">
    <citation type="submission" date="2024-01" db="EMBL/GenBank/DDBJ databases">
        <title>The complete chloroplast genome sequence of Lithospermum erythrorhizon: insights into the phylogenetic relationship among Boraginaceae species and the maternal lineages of purple gromwells.</title>
        <authorList>
            <person name="Okada T."/>
            <person name="Watanabe K."/>
        </authorList>
    </citation>
    <scope>NUCLEOTIDE SEQUENCE [LARGE SCALE GENOMIC DNA]</scope>
</reference>
<evidence type="ECO:0000313" key="4">
    <source>
        <dbReference type="Proteomes" id="UP001454036"/>
    </source>
</evidence>
<gene>
    <name evidence="3" type="ORF">LIER_17124</name>
</gene>
<organism evidence="3 4">
    <name type="scientific">Lithospermum erythrorhizon</name>
    <name type="common">Purple gromwell</name>
    <name type="synonym">Lithospermum officinale var. erythrorhizon</name>
    <dbReference type="NCBI Taxonomy" id="34254"/>
    <lineage>
        <taxon>Eukaryota</taxon>
        <taxon>Viridiplantae</taxon>
        <taxon>Streptophyta</taxon>
        <taxon>Embryophyta</taxon>
        <taxon>Tracheophyta</taxon>
        <taxon>Spermatophyta</taxon>
        <taxon>Magnoliopsida</taxon>
        <taxon>eudicotyledons</taxon>
        <taxon>Gunneridae</taxon>
        <taxon>Pentapetalae</taxon>
        <taxon>asterids</taxon>
        <taxon>lamiids</taxon>
        <taxon>Boraginales</taxon>
        <taxon>Boraginaceae</taxon>
        <taxon>Boraginoideae</taxon>
        <taxon>Lithospermeae</taxon>
        <taxon>Lithospermum</taxon>
    </lineage>
</organism>
<evidence type="ECO:0000256" key="1">
    <source>
        <dbReference type="ARBA" id="ARBA00008821"/>
    </source>
</evidence>
<dbReference type="PANTHER" id="PTHR11119">
    <property type="entry name" value="XANTHINE-URACIL / VITAMIN C PERMEASE FAMILY MEMBER"/>
    <property type="match status" value="1"/>
</dbReference>
<evidence type="ECO:0000256" key="2">
    <source>
        <dbReference type="SAM" id="MobiDB-lite"/>
    </source>
</evidence>
<accession>A0AAV3QAV7</accession>
<evidence type="ECO:0000313" key="3">
    <source>
        <dbReference type="EMBL" id="GAA0160605.1"/>
    </source>
</evidence>
<comment type="similarity">
    <text evidence="1">Belongs to the nucleobase:cation symporter-2 (NCS2) (TC 2.A.40) family.</text>
</comment>
<dbReference type="AlphaFoldDB" id="A0AAV3QAV7"/>
<name>A0AAV3QAV7_LITER</name>
<sequence length="107" mass="11940">MEAGGGGAPPPKYDELQPHPVKDQLPNVSYCITSPPPWRESFDICLKCSYTFVPTTISIILAHRYKEIDDPQEKFEKVMRGVQGALIVTSILQIAHDESIDMIIALK</sequence>
<dbReference type="EMBL" id="BAABME010003933">
    <property type="protein sequence ID" value="GAA0160605.1"/>
    <property type="molecule type" value="Genomic_DNA"/>
</dbReference>
<keyword evidence="4" id="KW-1185">Reference proteome</keyword>
<feature type="region of interest" description="Disordered" evidence="2">
    <location>
        <begin position="1"/>
        <end position="21"/>
    </location>
</feature>
<proteinExistence type="inferred from homology"/>
<comment type="caution">
    <text evidence="3">The sequence shown here is derived from an EMBL/GenBank/DDBJ whole genome shotgun (WGS) entry which is preliminary data.</text>
</comment>